<dbReference type="Gene3D" id="1.10.260.40">
    <property type="entry name" value="lambda repressor-like DNA-binding domains"/>
    <property type="match status" value="1"/>
</dbReference>
<dbReference type="SMART" id="SM00530">
    <property type="entry name" value="HTH_XRE"/>
    <property type="match status" value="1"/>
</dbReference>
<dbReference type="CDD" id="cd00093">
    <property type="entry name" value="HTH_XRE"/>
    <property type="match status" value="1"/>
</dbReference>
<evidence type="ECO:0000313" key="2">
    <source>
        <dbReference type="EMBL" id="QPZ91013.1"/>
    </source>
</evidence>
<organism evidence="2 3">
    <name type="scientific">Thioclava electrotropha</name>
    <dbReference type="NCBI Taxonomy" id="1549850"/>
    <lineage>
        <taxon>Bacteria</taxon>
        <taxon>Pseudomonadati</taxon>
        <taxon>Pseudomonadota</taxon>
        <taxon>Alphaproteobacteria</taxon>
        <taxon>Rhodobacterales</taxon>
        <taxon>Paracoccaceae</taxon>
        <taxon>Thioclava</taxon>
    </lineage>
</organism>
<dbReference type="Pfam" id="PF01381">
    <property type="entry name" value="HTH_3"/>
    <property type="match status" value="1"/>
</dbReference>
<accession>A0ABX6YTG4</accession>
<evidence type="ECO:0000313" key="3">
    <source>
        <dbReference type="Proteomes" id="UP000192422"/>
    </source>
</evidence>
<proteinExistence type="predicted"/>
<reference evidence="2 3" key="1">
    <citation type="submission" date="2020-05" db="EMBL/GenBank/DDBJ databases">
        <title>Thioclava electrotropha strain Elox9 finished genome.</title>
        <authorList>
            <person name="Rowe A.R."/>
            <person name="Wilbanks E.G."/>
        </authorList>
    </citation>
    <scope>NUCLEOTIDE SEQUENCE [LARGE SCALE GENOMIC DNA]</scope>
    <source>
        <strain evidence="2 3">Elox9</strain>
    </source>
</reference>
<dbReference type="SUPFAM" id="SSF47413">
    <property type="entry name" value="lambda repressor-like DNA-binding domains"/>
    <property type="match status" value="1"/>
</dbReference>
<dbReference type="InterPro" id="IPR010982">
    <property type="entry name" value="Lambda_DNA-bd_dom_sf"/>
</dbReference>
<dbReference type="InterPro" id="IPR001387">
    <property type="entry name" value="Cro/C1-type_HTH"/>
</dbReference>
<dbReference type="EMBL" id="CP053562">
    <property type="protein sequence ID" value="QPZ91013.1"/>
    <property type="molecule type" value="Genomic_DNA"/>
</dbReference>
<sequence length="224" mass="25012">MISGEAELEGSAIRDIRRRLGITQIELGERLGVDQGTVSRWEREVENPRPATLARPRSLLERDEERRAFNRSLAIVRCDLRPASLLDQNLRLVEISASGKKAFTDRGQDPFKLMGTSFETYSNRIGAPHLRDHLLESGFLDGAALLFSFTVNARGNGNVTIWEPLTEDGQFIGALNYITSFFDFPANDEFTIEKIGFVATDNPGTFHVTHAGQRAHLIDGASFY</sequence>
<dbReference type="PROSITE" id="PS50943">
    <property type="entry name" value="HTH_CROC1"/>
    <property type="match status" value="1"/>
</dbReference>
<dbReference type="Proteomes" id="UP000192422">
    <property type="component" value="Chromosome"/>
</dbReference>
<keyword evidence="3" id="KW-1185">Reference proteome</keyword>
<gene>
    <name evidence="2" type="ORF">AKL02_008910</name>
</gene>
<feature type="domain" description="HTH cro/C1-type" evidence="1">
    <location>
        <begin position="13"/>
        <end position="55"/>
    </location>
</feature>
<name>A0ABX6YTG4_9RHOB</name>
<protein>
    <submittedName>
        <fullName evidence="2">Helix-turn-helix transcriptional regulator</fullName>
    </submittedName>
</protein>
<evidence type="ECO:0000259" key="1">
    <source>
        <dbReference type="PROSITE" id="PS50943"/>
    </source>
</evidence>